<name>A0A7K0CT37_9ACTN</name>
<sequence>MNKPATCSHGIGAPGYSETWPCEPQSAGRARALVGTALSVWGLKCLADRATLVVSELVTNSVLHTRCRLVRVGIVRPDKELVCITVSDRSTVRPAIRTPDEEWEAGRGLMLVEAMADRWEVDVRRWGKIVRVDLRVTAEG</sequence>
<protein>
    <recommendedName>
        <fullName evidence="2">Histidine kinase/HSP90-like ATPase domain-containing protein</fullName>
    </recommendedName>
</protein>
<dbReference type="CDD" id="cd16936">
    <property type="entry name" value="HATPase_RsbW-like"/>
    <property type="match status" value="1"/>
</dbReference>
<dbReference type="Pfam" id="PF13581">
    <property type="entry name" value="HATPase_c_2"/>
    <property type="match status" value="1"/>
</dbReference>
<gene>
    <name evidence="3" type="ORF">SRB5_68120</name>
</gene>
<proteinExistence type="predicted"/>
<dbReference type="AlphaFoldDB" id="A0A7K0CT37"/>
<reference evidence="3 4" key="1">
    <citation type="submission" date="2019-10" db="EMBL/GenBank/DDBJ databases">
        <title>Streptomyces smaragdinus sp. nov. and Streptomyces fabii sp. nov., isolated from the gut of fungus growing-termite Macrotermes natalensis.</title>
        <authorList>
            <person name="Schwitalla J."/>
            <person name="Benndorf R."/>
            <person name="Martin K."/>
            <person name="De Beer W."/>
            <person name="Kaster A.-K."/>
            <person name="Vollmers J."/>
            <person name="Poulsen M."/>
            <person name="Beemelmanns C."/>
        </authorList>
    </citation>
    <scope>NUCLEOTIDE SEQUENCE [LARGE SCALE GENOMIC DNA]</scope>
    <source>
        <strain evidence="3 4">RB5</strain>
    </source>
</reference>
<keyword evidence="1" id="KW-0418">Kinase</keyword>
<accession>A0A7K0CT37</accession>
<evidence type="ECO:0000313" key="3">
    <source>
        <dbReference type="EMBL" id="MQY16610.1"/>
    </source>
</evidence>
<keyword evidence="1" id="KW-0808">Transferase</keyword>
<dbReference type="PANTHER" id="PTHR35526">
    <property type="entry name" value="ANTI-SIGMA-F FACTOR RSBW-RELATED"/>
    <property type="match status" value="1"/>
</dbReference>
<dbReference type="PANTHER" id="PTHR35526:SF3">
    <property type="entry name" value="ANTI-SIGMA-F FACTOR RSBW"/>
    <property type="match status" value="1"/>
</dbReference>
<dbReference type="InterPro" id="IPR050267">
    <property type="entry name" value="Anti-sigma-factor_SerPK"/>
</dbReference>
<dbReference type="InterPro" id="IPR003594">
    <property type="entry name" value="HATPase_dom"/>
</dbReference>
<evidence type="ECO:0000256" key="1">
    <source>
        <dbReference type="ARBA" id="ARBA00022527"/>
    </source>
</evidence>
<evidence type="ECO:0000313" key="4">
    <source>
        <dbReference type="Proteomes" id="UP000466345"/>
    </source>
</evidence>
<evidence type="ECO:0000259" key="2">
    <source>
        <dbReference type="Pfam" id="PF13581"/>
    </source>
</evidence>
<dbReference type="OrthoDB" id="3476350at2"/>
<keyword evidence="1" id="KW-0723">Serine/threonine-protein kinase</keyword>
<organism evidence="3 4">
    <name type="scientific">Streptomyces smaragdinus</name>
    <dbReference type="NCBI Taxonomy" id="2585196"/>
    <lineage>
        <taxon>Bacteria</taxon>
        <taxon>Bacillati</taxon>
        <taxon>Actinomycetota</taxon>
        <taxon>Actinomycetes</taxon>
        <taxon>Kitasatosporales</taxon>
        <taxon>Streptomycetaceae</taxon>
        <taxon>Streptomyces</taxon>
    </lineage>
</organism>
<dbReference type="EMBL" id="WEGJ01000062">
    <property type="protein sequence ID" value="MQY16610.1"/>
    <property type="molecule type" value="Genomic_DNA"/>
</dbReference>
<comment type="caution">
    <text evidence="3">The sequence shown here is derived from an EMBL/GenBank/DDBJ whole genome shotgun (WGS) entry which is preliminary data.</text>
</comment>
<dbReference type="GO" id="GO:0004674">
    <property type="term" value="F:protein serine/threonine kinase activity"/>
    <property type="evidence" value="ECO:0007669"/>
    <property type="project" value="UniProtKB-KW"/>
</dbReference>
<feature type="domain" description="Histidine kinase/HSP90-like ATPase" evidence="2">
    <location>
        <begin position="23"/>
        <end position="132"/>
    </location>
</feature>
<dbReference type="InterPro" id="IPR036890">
    <property type="entry name" value="HATPase_C_sf"/>
</dbReference>
<dbReference type="Gene3D" id="3.30.565.10">
    <property type="entry name" value="Histidine kinase-like ATPase, C-terminal domain"/>
    <property type="match status" value="1"/>
</dbReference>
<dbReference type="Proteomes" id="UP000466345">
    <property type="component" value="Unassembled WGS sequence"/>
</dbReference>
<dbReference type="SUPFAM" id="SSF55874">
    <property type="entry name" value="ATPase domain of HSP90 chaperone/DNA topoisomerase II/histidine kinase"/>
    <property type="match status" value="1"/>
</dbReference>
<dbReference type="RefSeq" id="WP_153457471.1">
    <property type="nucleotide sequence ID" value="NZ_WEGJ01000062.1"/>
</dbReference>
<keyword evidence="4" id="KW-1185">Reference proteome</keyword>